<feature type="chain" id="PRO_5046072395" description="Copper amine oxidase-like N-terminal domain-containing protein" evidence="1">
    <location>
        <begin position="22"/>
        <end position="202"/>
    </location>
</feature>
<evidence type="ECO:0000256" key="1">
    <source>
        <dbReference type="SAM" id="SignalP"/>
    </source>
</evidence>
<protein>
    <recommendedName>
        <fullName evidence="4">Copper amine oxidase-like N-terminal domain-containing protein</fullName>
    </recommendedName>
</protein>
<keyword evidence="1" id="KW-0732">Signal</keyword>
<dbReference type="RefSeq" id="WP_219871306.1">
    <property type="nucleotide sequence ID" value="NZ_JAHZIJ010000002.1"/>
</dbReference>
<organism evidence="2 3">
    <name type="scientific">Paenibacillus oenotherae</name>
    <dbReference type="NCBI Taxonomy" id="1435645"/>
    <lineage>
        <taxon>Bacteria</taxon>
        <taxon>Bacillati</taxon>
        <taxon>Bacillota</taxon>
        <taxon>Bacilli</taxon>
        <taxon>Bacillales</taxon>
        <taxon>Paenibacillaceae</taxon>
        <taxon>Paenibacillus</taxon>
    </lineage>
</organism>
<dbReference type="EMBL" id="JAHZIJ010000002">
    <property type="protein sequence ID" value="MBW7474057.1"/>
    <property type="molecule type" value="Genomic_DNA"/>
</dbReference>
<evidence type="ECO:0000313" key="3">
    <source>
        <dbReference type="Proteomes" id="UP000812277"/>
    </source>
</evidence>
<evidence type="ECO:0008006" key="4">
    <source>
        <dbReference type="Google" id="ProtNLM"/>
    </source>
</evidence>
<accession>A0ABS7D3B0</accession>
<gene>
    <name evidence="2" type="ORF">K0T92_04830</name>
</gene>
<sequence>MKRFGIASVIILILLASTASGQSKSLHGEFKGNPVVKVKSDGTIVKPAKNPAILFQGEVYVPANILQKIGLKFVYDSKAQSVDISKFNRMSVLYTLDMSELLRFTKEYGVDSVQIIASENTHDIVFTLEDNILSLLENHEGLMTTVLYGASAQATTIRIVDGEGNEFTAPSQKVVDFVFGKIQDKELWKSFKLNGEPIENYS</sequence>
<feature type="signal peptide" evidence="1">
    <location>
        <begin position="1"/>
        <end position="21"/>
    </location>
</feature>
<reference evidence="2 3" key="1">
    <citation type="submission" date="2021-07" db="EMBL/GenBank/DDBJ databases">
        <title>Paenibacillus radiodurans sp. nov., isolated from the southeastern edge of Tengger Desert.</title>
        <authorList>
            <person name="Zhang G."/>
        </authorList>
    </citation>
    <scope>NUCLEOTIDE SEQUENCE [LARGE SCALE GENOMIC DNA]</scope>
    <source>
        <strain evidence="2 3">DT7-4</strain>
    </source>
</reference>
<keyword evidence="3" id="KW-1185">Reference proteome</keyword>
<name>A0ABS7D3B0_9BACL</name>
<comment type="caution">
    <text evidence="2">The sequence shown here is derived from an EMBL/GenBank/DDBJ whole genome shotgun (WGS) entry which is preliminary data.</text>
</comment>
<evidence type="ECO:0000313" key="2">
    <source>
        <dbReference type="EMBL" id="MBW7474057.1"/>
    </source>
</evidence>
<proteinExistence type="predicted"/>
<dbReference type="Proteomes" id="UP000812277">
    <property type="component" value="Unassembled WGS sequence"/>
</dbReference>